<evidence type="ECO:0000256" key="12">
    <source>
        <dbReference type="SAM" id="SignalP"/>
    </source>
</evidence>
<proteinExistence type="inferred from homology"/>
<dbReference type="GO" id="GO:0006508">
    <property type="term" value="P:proteolysis"/>
    <property type="evidence" value="ECO:0007669"/>
    <property type="project" value="UniProtKB-KW"/>
</dbReference>
<dbReference type="InterPro" id="IPR000209">
    <property type="entry name" value="Peptidase_S8/S53_dom"/>
</dbReference>
<evidence type="ECO:0000313" key="17">
    <source>
        <dbReference type="EMBL" id="KAF4360920.1"/>
    </source>
</evidence>
<dbReference type="Gene3D" id="3.40.50.200">
    <property type="entry name" value="Peptidase S8/S53 domain"/>
    <property type="match status" value="1"/>
</dbReference>
<evidence type="ECO:0000256" key="9">
    <source>
        <dbReference type="ARBA" id="ARBA00022825"/>
    </source>
</evidence>
<dbReference type="PRINTS" id="PR00723">
    <property type="entry name" value="SUBTILISIN"/>
</dbReference>
<evidence type="ECO:0000256" key="6">
    <source>
        <dbReference type="ARBA" id="ARBA00022670"/>
    </source>
</evidence>
<dbReference type="CDD" id="cd04852">
    <property type="entry name" value="Peptidases_S8_3"/>
    <property type="match status" value="1"/>
</dbReference>
<evidence type="ECO:0000259" key="13">
    <source>
        <dbReference type="Pfam" id="PF00082"/>
    </source>
</evidence>
<dbReference type="InterPro" id="IPR036852">
    <property type="entry name" value="Peptidase_S8/S53_dom_sf"/>
</dbReference>
<dbReference type="PROSITE" id="PS00138">
    <property type="entry name" value="SUBTILASE_SER"/>
    <property type="match status" value="1"/>
</dbReference>
<keyword evidence="4" id="KW-0052">Apoplast</keyword>
<evidence type="ECO:0000313" key="18">
    <source>
        <dbReference type="Proteomes" id="UP000583929"/>
    </source>
</evidence>
<keyword evidence="18" id="KW-1185">Reference proteome</keyword>
<dbReference type="SUPFAM" id="SSF52743">
    <property type="entry name" value="Subtilisin-like"/>
    <property type="match status" value="1"/>
</dbReference>
<dbReference type="InterPro" id="IPR041469">
    <property type="entry name" value="Subtilisin-like_FN3"/>
</dbReference>
<keyword evidence="9 11" id="KW-0720">Serine protease</keyword>
<protein>
    <submittedName>
        <fullName evidence="17">Uncharacterized protein</fullName>
    </submittedName>
</protein>
<evidence type="ECO:0000256" key="3">
    <source>
        <dbReference type="ARBA" id="ARBA00011073"/>
    </source>
</evidence>
<dbReference type="InterPro" id="IPR022398">
    <property type="entry name" value="Peptidase_S8_His-AS"/>
</dbReference>
<dbReference type="PROSITE" id="PS51892">
    <property type="entry name" value="SUBTILASE"/>
    <property type="match status" value="1"/>
</dbReference>
<evidence type="ECO:0000256" key="8">
    <source>
        <dbReference type="ARBA" id="ARBA00022801"/>
    </source>
</evidence>
<feature type="domain" description="Inhibitor I9" evidence="15">
    <location>
        <begin position="36"/>
        <end position="110"/>
    </location>
</feature>
<feature type="active site" description="Charge relay system" evidence="10 11">
    <location>
        <position position="568"/>
    </location>
</feature>
<dbReference type="EMBL" id="JAATIQ010000337">
    <property type="protein sequence ID" value="KAF4360920.1"/>
    <property type="molecule type" value="Genomic_DNA"/>
</dbReference>
<name>A0A7J6ETD7_CANSA</name>
<dbReference type="PANTHER" id="PTHR10795">
    <property type="entry name" value="PROPROTEIN CONVERTASE SUBTILISIN/KEXIN"/>
    <property type="match status" value="1"/>
</dbReference>
<evidence type="ECO:0000259" key="14">
    <source>
        <dbReference type="Pfam" id="PF02225"/>
    </source>
</evidence>
<dbReference type="InterPro" id="IPR010259">
    <property type="entry name" value="S8pro/Inhibitor_I9"/>
</dbReference>
<dbReference type="InterPro" id="IPR003137">
    <property type="entry name" value="PA_domain"/>
</dbReference>
<evidence type="ECO:0000256" key="4">
    <source>
        <dbReference type="ARBA" id="ARBA00022523"/>
    </source>
</evidence>
<evidence type="ECO:0000256" key="11">
    <source>
        <dbReference type="PROSITE-ProRule" id="PRU01240"/>
    </source>
</evidence>
<dbReference type="InterPro" id="IPR037045">
    <property type="entry name" value="S8pro/Inhibitor_I9_sf"/>
</dbReference>
<keyword evidence="7 12" id="KW-0732">Signal</keyword>
<dbReference type="FunFam" id="3.50.30.30:FF:000005">
    <property type="entry name" value="subtilisin-like protease SBT1.5"/>
    <property type="match status" value="1"/>
</dbReference>
<keyword evidence="8 11" id="KW-0378">Hydrolase</keyword>
<dbReference type="InterPro" id="IPR045051">
    <property type="entry name" value="SBT"/>
</dbReference>
<feature type="active site" description="Charge relay system" evidence="10 11">
    <location>
        <position position="227"/>
    </location>
</feature>
<evidence type="ECO:0000259" key="15">
    <source>
        <dbReference type="Pfam" id="PF05922"/>
    </source>
</evidence>
<feature type="chain" id="PRO_5029904160" evidence="12">
    <location>
        <begin position="25"/>
        <end position="784"/>
    </location>
</feature>
<comment type="function">
    <text evidence="1">Required for arbuscular mycorrhiza (AM) development during AM symbiosis with AM fungi (e.g. Glomeromycota intraradices).</text>
</comment>
<evidence type="ECO:0000256" key="5">
    <source>
        <dbReference type="ARBA" id="ARBA00022525"/>
    </source>
</evidence>
<evidence type="ECO:0000259" key="16">
    <source>
        <dbReference type="Pfam" id="PF17766"/>
    </source>
</evidence>
<keyword evidence="5" id="KW-0964">Secreted</keyword>
<dbReference type="FunFam" id="3.40.50.200:FF:000006">
    <property type="entry name" value="Subtilisin-like protease SBT1.5"/>
    <property type="match status" value="1"/>
</dbReference>
<dbReference type="PROSITE" id="PS00137">
    <property type="entry name" value="SUBTILASE_HIS"/>
    <property type="match status" value="1"/>
</dbReference>
<dbReference type="Pfam" id="PF00082">
    <property type="entry name" value="Peptidase_S8"/>
    <property type="match status" value="1"/>
</dbReference>
<dbReference type="Proteomes" id="UP000583929">
    <property type="component" value="Unassembled WGS sequence"/>
</dbReference>
<feature type="signal peptide" evidence="12">
    <location>
        <begin position="1"/>
        <end position="24"/>
    </location>
</feature>
<dbReference type="AlphaFoldDB" id="A0A7J6ETD7"/>
<keyword evidence="6 11" id="KW-0645">Protease</keyword>
<comment type="similarity">
    <text evidence="3 11">Belongs to the peptidase S8 family.</text>
</comment>
<gene>
    <name evidence="17" type="ORF">G4B88_000551</name>
</gene>
<dbReference type="CDD" id="cd02120">
    <property type="entry name" value="PA_subtilisin_like"/>
    <property type="match status" value="1"/>
</dbReference>
<dbReference type="InterPro" id="IPR023828">
    <property type="entry name" value="Peptidase_S8_Ser-AS"/>
</dbReference>
<evidence type="ECO:0000256" key="10">
    <source>
        <dbReference type="PIRSR" id="PIRSR615500-1"/>
    </source>
</evidence>
<feature type="domain" description="Peptidase S8/S53" evidence="13">
    <location>
        <begin position="152"/>
        <end position="627"/>
    </location>
</feature>
<dbReference type="Gene3D" id="3.50.30.30">
    <property type="match status" value="1"/>
</dbReference>
<dbReference type="GO" id="GO:0009610">
    <property type="term" value="P:response to symbiotic fungus"/>
    <property type="evidence" value="ECO:0007669"/>
    <property type="project" value="UniProtKB-ARBA"/>
</dbReference>
<dbReference type="GO" id="GO:0048046">
    <property type="term" value="C:apoplast"/>
    <property type="evidence" value="ECO:0007669"/>
    <property type="project" value="UniProtKB-SubCell"/>
</dbReference>
<feature type="domain" description="Subtilisin-like protease fibronectin type-III" evidence="16">
    <location>
        <begin position="686"/>
        <end position="781"/>
    </location>
</feature>
<evidence type="ECO:0000256" key="1">
    <source>
        <dbReference type="ARBA" id="ARBA00002076"/>
    </source>
</evidence>
<feature type="domain" description="PA" evidence="14">
    <location>
        <begin position="387"/>
        <end position="477"/>
    </location>
</feature>
<accession>A0A7J6ETD7</accession>
<organism evidence="17 18">
    <name type="scientific">Cannabis sativa</name>
    <name type="common">Hemp</name>
    <name type="synonym">Marijuana</name>
    <dbReference type="NCBI Taxonomy" id="3483"/>
    <lineage>
        <taxon>Eukaryota</taxon>
        <taxon>Viridiplantae</taxon>
        <taxon>Streptophyta</taxon>
        <taxon>Embryophyta</taxon>
        <taxon>Tracheophyta</taxon>
        <taxon>Spermatophyta</taxon>
        <taxon>Magnoliopsida</taxon>
        <taxon>eudicotyledons</taxon>
        <taxon>Gunneridae</taxon>
        <taxon>Pentapetalae</taxon>
        <taxon>rosids</taxon>
        <taxon>fabids</taxon>
        <taxon>Rosales</taxon>
        <taxon>Cannabaceae</taxon>
        <taxon>Cannabis</taxon>
    </lineage>
</organism>
<dbReference type="InterPro" id="IPR015500">
    <property type="entry name" value="Peptidase_S8_subtilisin-rel"/>
</dbReference>
<dbReference type="InterPro" id="IPR034197">
    <property type="entry name" value="Peptidases_S8_3"/>
</dbReference>
<dbReference type="GO" id="GO:0009609">
    <property type="term" value="P:response to symbiotic bacterium"/>
    <property type="evidence" value="ECO:0007669"/>
    <property type="project" value="UniProtKB-ARBA"/>
</dbReference>
<dbReference type="Pfam" id="PF17766">
    <property type="entry name" value="fn3_6"/>
    <property type="match status" value="1"/>
</dbReference>
<dbReference type="Pfam" id="PF02225">
    <property type="entry name" value="PA"/>
    <property type="match status" value="1"/>
</dbReference>
<comment type="caution">
    <text evidence="17">The sequence shown here is derived from an EMBL/GenBank/DDBJ whole genome shotgun (WGS) entry which is preliminary data.</text>
</comment>
<sequence length="784" mass="83686">MKAILLFLLLFVPFIFSLLRETKAAQAGGSNNHGLYIVYMGASPSTDGSLRDDHAKLINSLFRRKANALVHTYKHGFSGFAARLSEAEAELVAKKPGVVSVFPDPMLKLHTTHSWDFLKYQTALKIDSFPNKNSNTSSSASNAAAASSNGGGDTIIGILDTGIWPESKSFSDEGMAPIPTGWKGKCMAGRNFNSSNCNKKLIGARFYDDEDDDTPEEYQTARDLVGHGTHVASTAAGCTVSGASYYGLATGTAKGGSPSSRIAVYRVCSPQGCLGSTILKAYDDAIEDGVDVLSLSLGASAAYQPDLYTDPIAIGAFHAVEKGITVVCSAGNDGPSPSTVTNAVPWILTVAATTIDRDFESNLLLGGNKVIKGEGINFSALKKTPEYPLIYAKSAKKSEGDDNRASNCQDDSLEATTIKGKIVVCERKDGYSTYEKIDTVKSLGGIGVVVIDDESRAVADNYKAFPATVISSKDATDILSYINSTKNPVATILPTETVTEYKPAPAVAYFSSRGPSYITSNMIKARLFTTPDIAAPGVNILAAWIANDTDDTPAGKDPPLYNVISGTSMSCPHVSGVAATVKSQHPDWSPSAIKSAIMTTATQLNNLKAPITTDSGSVATPFDYGAGEVTTEGPLQPGLVYETTIVDYLNFLCYFGYNESKIKLISKTMPNNFTCPEDSSSEKISNINYPSIAISNFNGSASKTISRVVKYVGDNEAVFTATIEAPSGLNVTVKPDELRFKGYNQTLTYQVTFTFHGVMKKNSMGVISWTNEMYNVRSPFVLLP</sequence>
<feature type="active site" description="Charge relay system" evidence="10 11">
    <location>
        <position position="160"/>
    </location>
</feature>
<evidence type="ECO:0000256" key="2">
    <source>
        <dbReference type="ARBA" id="ARBA00004271"/>
    </source>
</evidence>
<dbReference type="Pfam" id="PF05922">
    <property type="entry name" value="Inhibitor_I9"/>
    <property type="match status" value="1"/>
</dbReference>
<dbReference type="Gene3D" id="2.60.40.2310">
    <property type="match status" value="1"/>
</dbReference>
<reference evidence="17 18" key="1">
    <citation type="journal article" date="2020" name="bioRxiv">
        <title>Sequence and annotation of 42 cannabis genomes reveals extensive copy number variation in cannabinoid synthesis and pathogen resistance genes.</title>
        <authorList>
            <person name="Mckernan K.J."/>
            <person name="Helbert Y."/>
            <person name="Kane L.T."/>
            <person name="Ebling H."/>
            <person name="Zhang L."/>
            <person name="Liu B."/>
            <person name="Eaton Z."/>
            <person name="Mclaughlin S."/>
            <person name="Kingan S."/>
            <person name="Baybayan P."/>
            <person name="Concepcion G."/>
            <person name="Jordan M."/>
            <person name="Riva A."/>
            <person name="Barbazuk W."/>
            <person name="Harkins T."/>
        </authorList>
    </citation>
    <scope>NUCLEOTIDE SEQUENCE [LARGE SCALE GENOMIC DNA]</scope>
    <source>
        <strain evidence="18">cv. Jamaican Lion 4</strain>
        <tissue evidence="17">Leaf</tissue>
    </source>
</reference>
<dbReference type="GO" id="GO:0004252">
    <property type="term" value="F:serine-type endopeptidase activity"/>
    <property type="evidence" value="ECO:0007669"/>
    <property type="project" value="UniProtKB-UniRule"/>
</dbReference>
<evidence type="ECO:0000256" key="7">
    <source>
        <dbReference type="ARBA" id="ARBA00022729"/>
    </source>
</evidence>
<comment type="subcellular location">
    <subcellularLocation>
        <location evidence="2">Secreted</location>
        <location evidence="2">Extracellular space</location>
        <location evidence="2">Apoplast</location>
    </subcellularLocation>
</comment>
<dbReference type="Gene3D" id="3.30.70.80">
    <property type="entry name" value="Peptidase S8 propeptide/proteinase inhibitor I9"/>
    <property type="match status" value="1"/>
</dbReference>